<protein>
    <submittedName>
        <fullName evidence="2">DUF4253 domain-containing protein</fullName>
    </submittedName>
</protein>
<feature type="domain" description="DUF4253" evidence="1">
    <location>
        <begin position="119"/>
        <end position="213"/>
    </location>
</feature>
<dbReference type="RefSeq" id="WP_305994955.1">
    <property type="nucleotide sequence ID" value="NZ_JAVALS010000001.1"/>
</dbReference>
<evidence type="ECO:0000259" key="1">
    <source>
        <dbReference type="Pfam" id="PF14062"/>
    </source>
</evidence>
<evidence type="ECO:0000313" key="2">
    <source>
        <dbReference type="EMBL" id="MDP5225920.1"/>
    </source>
</evidence>
<organism evidence="2 3">
    <name type="scientific">Arthrobacter horti</name>
    <dbReference type="NCBI Taxonomy" id="3068273"/>
    <lineage>
        <taxon>Bacteria</taxon>
        <taxon>Bacillati</taxon>
        <taxon>Actinomycetota</taxon>
        <taxon>Actinomycetes</taxon>
        <taxon>Micrococcales</taxon>
        <taxon>Micrococcaceae</taxon>
        <taxon>Arthrobacter</taxon>
    </lineage>
</organism>
<evidence type="ECO:0000313" key="3">
    <source>
        <dbReference type="Proteomes" id="UP001232725"/>
    </source>
</evidence>
<dbReference type="InterPro" id="IPR025349">
    <property type="entry name" value="DUF4253"/>
</dbReference>
<name>A0ABT9ILB9_9MICC</name>
<proteinExistence type="predicted"/>
<dbReference type="EMBL" id="JAVALS010000001">
    <property type="protein sequence ID" value="MDP5225920.1"/>
    <property type="molecule type" value="Genomic_DNA"/>
</dbReference>
<reference evidence="2 3" key="1">
    <citation type="submission" date="2023-08" db="EMBL/GenBank/DDBJ databases">
        <title>Arthrobacter horti sp. nov., isolated from forest soil.</title>
        <authorList>
            <person name="Park M."/>
        </authorList>
    </citation>
    <scope>NUCLEOTIDE SEQUENCE [LARGE SCALE GENOMIC DNA]</scope>
    <source>
        <strain evidence="2 3">YJM1</strain>
    </source>
</reference>
<dbReference type="Pfam" id="PF14062">
    <property type="entry name" value="DUF4253"/>
    <property type="match status" value="1"/>
</dbReference>
<dbReference type="Proteomes" id="UP001232725">
    <property type="component" value="Unassembled WGS sequence"/>
</dbReference>
<accession>A0ABT9ILB9</accession>
<keyword evidence="3" id="KW-1185">Reference proteome</keyword>
<sequence length="213" mass="23396">MPEDFSFRGTDFTVWDEPDPKVGRVLAELESPGQWSIFRWGSEGPLSGDDLSAQLAEIEESGYDSVTEMTELTETEALREFHLDPTAQPATTAAQLSKPLDIEGLLSAHGGTWMAVRAESFRIPALLEWDGADNAGSRAALSLVLARWHRLWGAEVVGLSDTDRATLTLVVVNPPTDEPHRSAYRAELAAACDDLEQLNAPNTASDVFQLWWD</sequence>
<gene>
    <name evidence="2" type="ORF">Q9R02_01995</name>
</gene>
<comment type="caution">
    <text evidence="2">The sequence shown here is derived from an EMBL/GenBank/DDBJ whole genome shotgun (WGS) entry which is preliminary data.</text>
</comment>